<dbReference type="Gene3D" id="3.20.20.140">
    <property type="entry name" value="Metal-dependent hydrolases"/>
    <property type="match status" value="1"/>
</dbReference>
<dbReference type="InterPro" id="IPR006680">
    <property type="entry name" value="Amidohydro-rel"/>
</dbReference>
<gene>
    <name evidence="3" type="ORF">EV686_102134</name>
</gene>
<feature type="domain" description="Amidohydrolase-related" evidence="2">
    <location>
        <begin position="29"/>
        <end position="323"/>
    </location>
</feature>
<evidence type="ECO:0000313" key="4">
    <source>
        <dbReference type="Proteomes" id="UP000294692"/>
    </source>
</evidence>
<dbReference type="AlphaFoldDB" id="A0A4R3VCP8"/>
<evidence type="ECO:0000256" key="1">
    <source>
        <dbReference type="ARBA" id="ARBA00038310"/>
    </source>
</evidence>
<dbReference type="Proteomes" id="UP000294692">
    <property type="component" value="Unassembled WGS sequence"/>
</dbReference>
<dbReference type="RefSeq" id="WP_132473937.1">
    <property type="nucleotide sequence ID" value="NZ_JBHRVM010000001.1"/>
</dbReference>
<keyword evidence="4" id="KW-1185">Reference proteome</keyword>
<evidence type="ECO:0000313" key="3">
    <source>
        <dbReference type="EMBL" id="TCV01422.1"/>
    </source>
</evidence>
<dbReference type="InterPro" id="IPR052350">
    <property type="entry name" value="Metallo-dep_Lactonases"/>
</dbReference>
<comment type="similarity">
    <text evidence="1">Belongs to the metallo-dependent hydrolases superfamily.</text>
</comment>
<name>A0A4R3VCP8_9BURK</name>
<accession>A0A4R3VCP8</accession>
<keyword evidence="3" id="KW-0378">Hydrolase</keyword>
<evidence type="ECO:0000259" key="2">
    <source>
        <dbReference type="Pfam" id="PF04909"/>
    </source>
</evidence>
<dbReference type="InterPro" id="IPR032466">
    <property type="entry name" value="Metal_Hydrolase"/>
</dbReference>
<dbReference type="EMBL" id="SMBX01000002">
    <property type="protein sequence ID" value="TCV01422.1"/>
    <property type="molecule type" value="Genomic_DNA"/>
</dbReference>
<dbReference type="GO" id="GO:0016787">
    <property type="term" value="F:hydrolase activity"/>
    <property type="evidence" value="ECO:0007669"/>
    <property type="project" value="UniProtKB-KW"/>
</dbReference>
<dbReference type="PANTHER" id="PTHR43569:SF1">
    <property type="entry name" value="BLL3371 PROTEIN"/>
    <property type="match status" value="1"/>
</dbReference>
<dbReference type="OrthoDB" id="9787654at2"/>
<reference evidence="3 4" key="1">
    <citation type="submission" date="2019-03" db="EMBL/GenBank/DDBJ databases">
        <title>Genomic Encyclopedia of Type Strains, Phase IV (KMG-IV): sequencing the most valuable type-strain genomes for metagenomic binning, comparative biology and taxonomic classification.</title>
        <authorList>
            <person name="Goeker M."/>
        </authorList>
    </citation>
    <scope>NUCLEOTIDE SEQUENCE [LARGE SCALE GENOMIC DNA]</scope>
    <source>
        <strain evidence="3 4">DSM 100048</strain>
    </source>
</reference>
<comment type="caution">
    <text evidence="3">The sequence shown here is derived from an EMBL/GenBank/DDBJ whole genome shotgun (WGS) entry which is preliminary data.</text>
</comment>
<dbReference type="SUPFAM" id="SSF51556">
    <property type="entry name" value="Metallo-dependent hydrolases"/>
    <property type="match status" value="1"/>
</dbReference>
<dbReference type="PANTHER" id="PTHR43569">
    <property type="entry name" value="AMIDOHYDROLASE"/>
    <property type="match status" value="1"/>
</dbReference>
<protein>
    <submittedName>
        <fullName evidence="3">Putative TIM-barrel fold metal-dependent hydrolase</fullName>
    </submittedName>
</protein>
<organism evidence="3 4">
    <name type="scientific">Paracandidimonas soli</name>
    <dbReference type="NCBI Taxonomy" id="1917182"/>
    <lineage>
        <taxon>Bacteria</taxon>
        <taxon>Pseudomonadati</taxon>
        <taxon>Pseudomonadota</taxon>
        <taxon>Betaproteobacteria</taxon>
        <taxon>Burkholderiales</taxon>
        <taxon>Alcaligenaceae</taxon>
        <taxon>Paracandidimonas</taxon>
    </lineage>
</organism>
<sequence>MSAPLAPIDLPAARRAFLESGDDRLLPIVDAHHHFWDLVRNPHPWLQTLPRIPFRYGDYEAICRDWLPGDHAAAAMPHKLVRSVLMEGEWDSSDPTGEARWVQDLAERHGTPHAMAAQAWLDRDDLPEVLAAYRALPLVRSVRHKPRCAASREQHREDWAPPGSMRCARWRDGYARLAGAGLMFELQAPWWHAAEAVELARDFPQTTIIVNHAALPSQRDAESLAAWARAVSRLADCSNVYMKISGLGVPGRAWTAELQRPVVEVLLAAFGTDRCMFASNYPVDSLTGDLSIIFGVFKTLTRHLEPGARLALFCDNAARLYRLS</sequence>
<dbReference type="Pfam" id="PF04909">
    <property type="entry name" value="Amidohydro_2"/>
    <property type="match status" value="1"/>
</dbReference>
<proteinExistence type="inferred from homology"/>